<name>A0A151JNJ0_9HYME</name>
<dbReference type="EMBL" id="KQ978820">
    <property type="protein sequence ID" value="KYN28116.1"/>
    <property type="molecule type" value="Genomic_DNA"/>
</dbReference>
<sequence>VRTLIEYWFHFSDTHTIRTSYQKFLWNLVFYHDQTSQQYKSQREILHNTRLKFLLTTKIPKVKGYSSDVDLANVQAYSSRNLARIHTLVILCEFRLRRLECPTVFPALSSPKINMKYSSFCIKYLYKPCSNVYISVNHRCIR</sequence>
<feature type="non-terminal residue" evidence="1">
    <location>
        <position position="1"/>
    </location>
</feature>
<gene>
    <name evidence="1" type="ORF">ALC57_02444</name>
</gene>
<evidence type="ECO:0000313" key="1">
    <source>
        <dbReference type="EMBL" id="KYN28116.1"/>
    </source>
</evidence>
<reference evidence="1 2" key="1">
    <citation type="submission" date="2015-09" db="EMBL/GenBank/DDBJ databases">
        <title>Trachymyrmex cornetzi WGS genome.</title>
        <authorList>
            <person name="Nygaard S."/>
            <person name="Hu H."/>
            <person name="Boomsma J."/>
            <person name="Zhang G."/>
        </authorList>
    </citation>
    <scope>NUCLEOTIDE SEQUENCE [LARGE SCALE GENOMIC DNA]</scope>
    <source>
        <strain evidence="1">Tcor2-1</strain>
        <tissue evidence="1">Whole body</tissue>
    </source>
</reference>
<proteinExistence type="predicted"/>
<accession>A0A151JNJ0</accession>
<evidence type="ECO:0000313" key="2">
    <source>
        <dbReference type="Proteomes" id="UP000078492"/>
    </source>
</evidence>
<organism evidence="1 2">
    <name type="scientific">Trachymyrmex cornetzi</name>
    <dbReference type="NCBI Taxonomy" id="471704"/>
    <lineage>
        <taxon>Eukaryota</taxon>
        <taxon>Metazoa</taxon>
        <taxon>Ecdysozoa</taxon>
        <taxon>Arthropoda</taxon>
        <taxon>Hexapoda</taxon>
        <taxon>Insecta</taxon>
        <taxon>Pterygota</taxon>
        <taxon>Neoptera</taxon>
        <taxon>Endopterygota</taxon>
        <taxon>Hymenoptera</taxon>
        <taxon>Apocrita</taxon>
        <taxon>Aculeata</taxon>
        <taxon>Formicoidea</taxon>
        <taxon>Formicidae</taxon>
        <taxon>Myrmicinae</taxon>
        <taxon>Trachymyrmex</taxon>
    </lineage>
</organism>
<dbReference type="Proteomes" id="UP000078492">
    <property type="component" value="Unassembled WGS sequence"/>
</dbReference>
<keyword evidence="2" id="KW-1185">Reference proteome</keyword>
<dbReference type="AlphaFoldDB" id="A0A151JNJ0"/>
<protein>
    <submittedName>
        <fullName evidence="1">Uncharacterized protein</fullName>
    </submittedName>
</protein>